<reference evidence="1 2" key="1">
    <citation type="submission" date="2014-10" db="EMBL/GenBank/DDBJ databases">
        <title>Draft genome of the hookworm Ancylostoma caninum.</title>
        <authorList>
            <person name="Mitreva M."/>
        </authorList>
    </citation>
    <scope>NUCLEOTIDE SEQUENCE [LARGE SCALE GENOMIC DNA]</scope>
    <source>
        <strain evidence="1 2">Baltimore</strain>
    </source>
</reference>
<sequence length="120" mass="13854">MCTWSSNSWWDGYVEDAPEDLKKLAEDYLKTKLDDEDILIKFEYTYTDGITYLVLHIGQLKEDIATYVKYIVTKNGPVRPRDISYIEFLTRLYKCARVGPVPAVHDGLAMMELRRAQLGG</sequence>
<evidence type="ECO:0000313" key="2">
    <source>
        <dbReference type="Proteomes" id="UP000252519"/>
    </source>
</evidence>
<proteinExistence type="predicted"/>
<name>A0A368H3D5_ANCCA</name>
<evidence type="ECO:0000313" key="1">
    <source>
        <dbReference type="EMBL" id="RCN49780.1"/>
    </source>
</evidence>
<dbReference type="Proteomes" id="UP000252519">
    <property type="component" value="Unassembled WGS sequence"/>
</dbReference>
<organism evidence="1 2">
    <name type="scientific">Ancylostoma caninum</name>
    <name type="common">Dog hookworm</name>
    <dbReference type="NCBI Taxonomy" id="29170"/>
    <lineage>
        <taxon>Eukaryota</taxon>
        <taxon>Metazoa</taxon>
        <taxon>Ecdysozoa</taxon>
        <taxon>Nematoda</taxon>
        <taxon>Chromadorea</taxon>
        <taxon>Rhabditida</taxon>
        <taxon>Rhabditina</taxon>
        <taxon>Rhabditomorpha</taxon>
        <taxon>Strongyloidea</taxon>
        <taxon>Ancylostomatidae</taxon>
        <taxon>Ancylostomatinae</taxon>
        <taxon>Ancylostoma</taxon>
    </lineage>
</organism>
<dbReference type="EMBL" id="JOJR01000030">
    <property type="protein sequence ID" value="RCN49780.1"/>
    <property type="molecule type" value="Genomic_DNA"/>
</dbReference>
<comment type="caution">
    <text evidence="1">The sequence shown here is derived from an EMBL/GenBank/DDBJ whole genome shotgun (WGS) entry which is preliminary data.</text>
</comment>
<keyword evidence="2" id="KW-1185">Reference proteome</keyword>
<dbReference type="OrthoDB" id="10362964at2759"/>
<dbReference type="AlphaFoldDB" id="A0A368H3D5"/>
<gene>
    <name evidence="1" type="ORF">ANCCAN_04237</name>
</gene>
<protein>
    <submittedName>
        <fullName evidence="1">Uncharacterized protein</fullName>
    </submittedName>
</protein>
<accession>A0A368H3D5</accession>